<gene>
    <name evidence="1" type="ORF">ILEXP_LOCUS11239</name>
</gene>
<reference evidence="1 2" key="1">
    <citation type="submission" date="2024-02" db="EMBL/GenBank/DDBJ databases">
        <authorList>
            <person name="Vignale AGUSTIN F."/>
            <person name="Sosa J E."/>
            <person name="Modenutti C."/>
        </authorList>
    </citation>
    <scope>NUCLEOTIDE SEQUENCE [LARGE SCALE GENOMIC DNA]</scope>
</reference>
<keyword evidence="2" id="KW-1185">Reference proteome</keyword>
<organism evidence="1 2">
    <name type="scientific">Ilex paraguariensis</name>
    <name type="common">yerba mate</name>
    <dbReference type="NCBI Taxonomy" id="185542"/>
    <lineage>
        <taxon>Eukaryota</taxon>
        <taxon>Viridiplantae</taxon>
        <taxon>Streptophyta</taxon>
        <taxon>Embryophyta</taxon>
        <taxon>Tracheophyta</taxon>
        <taxon>Spermatophyta</taxon>
        <taxon>Magnoliopsida</taxon>
        <taxon>eudicotyledons</taxon>
        <taxon>Gunneridae</taxon>
        <taxon>Pentapetalae</taxon>
        <taxon>asterids</taxon>
        <taxon>campanulids</taxon>
        <taxon>Aquifoliales</taxon>
        <taxon>Aquifoliaceae</taxon>
        <taxon>Ilex</taxon>
    </lineage>
</organism>
<evidence type="ECO:0000313" key="2">
    <source>
        <dbReference type="Proteomes" id="UP001642360"/>
    </source>
</evidence>
<name>A0ABC8REY3_9AQUA</name>
<sequence>MDEGSKAFVLGGDCVEFKLVEDNKGLVANGDLGSKKTKGVWLLGFLLGIMGVSNLVEDNKGFVVSPWALAWCGPPGDTSTSGRIGGGLGFCSIMEKDKALGGRLFFGCPCVLLSEDRISSGVHTMYDHGSCIVPGSTVVPGGIEARVSRTIPDGSDSKFFNDAMSDVSCYSGAVHGEARRYGPYAKLHPILLEGLHPF</sequence>
<dbReference type="AlphaFoldDB" id="A0ABC8REY3"/>
<evidence type="ECO:0000313" key="1">
    <source>
        <dbReference type="EMBL" id="CAK9143526.1"/>
    </source>
</evidence>
<accession>A0ABC8REY3</accession>
<comment type="caution">
    <text evidence="1">The sequence shown here is derived from an EMBL/GenBank/DDBJ whole genome shotgun (WGS) entry which is preliminary data.</text>
</comment>
<dbReference type="Proteomes" id="UP001642360">
    <property type="component" value="Unassembled WGS sequence"/>
</dbReference>
<protein>
    <submittedName>
        <fullName evidence="1">Uncharacterized protein</fullName>
    </submittedName>
</protein>
<proteinExistence type="predicted"/>
<dbReference type="EMBL" id="CAUOFW020001307">
    <property type="protein sequence ID" value="CAK9143526.1"/>
    <property type="molecule type" value="Genomic_DNA"/>
</dbReference>